<evidence type="ECO:0000313" key="4">
    <source>
        <dbReference type="Proteomes" id="UP000024635"/>
    </source>
</evidence>
<comment type="caution">
    <text evidence="3">The sequence shown here is derived from an EMBL/GenBank/DDBJ whole genome shotgun (WGS) entry which is preliminary data.</text>
</comment>
<proteinExistence type="predicted"/>
<organism evidence="3 4">
    <name type="scientific">Ancylostoma ceylanicum</name>
    <dbReference type="NCBI Taxonomy" id="53326"/>
    <lineage>
        <taxon>Eukaryota</taxon>
        <taxon>Metazoa</taxon>
        <taxon>Ecdysozoa</taxon>
        <taxon>Nematoda</taxon>
        <taxon>Chromadorea</taxon>
        <taxon>Rhabditida</taxon>
        <taxon>Rhabditina</taxon>
        <taxon>Rhabditomorpha</taxon>
        <taxon>Strongyloidea</taxon>
        <taxon>Ancylostomatidae</taxon>
        <taxon>Ancylostomatinae</taxon>
        <taxon>Ancylostoma</taxon>
    </lineage>
</organism>
<evidence type="ECO:0000256" key="2">
    <source>
        <dbReference type="SAM" id="MobiDB-lite"/>
    </source>
</evidence>
<gene>
    <name evidence="3" type="primary">Acey_s0012.g1699</name>
    <name evidence="3" type="ORF">Y032_0012g1699</name>
</gene>
<reference evidence="4" key="1">
    <citation type="journal article" date="2015" name="Nat. Genet.">
        <title>The genome and transcriptome of the zoonotic hookworm Ancylostoma ceylanicum identify infection-specific gene families.</title>
        <authorList>
            <person name="Schwarz E.M."/>
            <person name="Hu Y."/>
            <person name="Antoshechkin I."/>
            <person name="Miller M.M."/>
            <person name="Sternberg P.W."/>
            <person name="Aroian R.V."/>
        </authorList>
    </citation>
    <scope>NUCLEOTIDE SEQUENCE</scope>
    <source>
        <strain evidence="4">HY135</strain>
    </source>
</reference>
<evidence type="ECO:0000313" key="3">
    <source>
        <dbReference type="EMBL" id="EYC25101.1"/>
    </source>
</evidence>
<keyword evidence="1" id="KW-0175">Coiled coil</keyword>
<feature type="region of interest" description="Disordered" evidence="2">
    <location>
        <begin position="138"/>
        <end position="165"/>
    </location>
</feature>
<dbReference type="OrthoDB" id="5834588at2759"/>
<sequence>MSHSVIVRIPSERHHFVEAASCSQWQTMQAGDMTIKGSSDELALEMQLREEKTYQTADESKREINIALRIWKQTLEAENKRLKEVLPVVQRRYDELVKQRNALVEKVNKLREATGLPPYMPEEELKALDRDVKTANSFSMESLHQHSGASTCSSLPSSEIERNRE</sequence>
<evidence type="ECO:0000256" key="1">
    <source>
        <dbReference type="SAM" id="Coils"/>
    </source>
</evidence>
<accession>A0A016VCX9</accession>
<dbReference type="AlphaFoldDB" id="A0A016VCX9"/>
<keyword evidence="4" id="KW-1185">Reference proteome</keyword>
<name>A0A016VCX9_9BILA</name>
<protein>
    <submittedName>
        <fullName evidence="3">Uncharacterized protein</fullName>
    </submittedName>
</protein>
<feature type="coiled-coil region" evidence="1">
    <location>
        <begin position="72"/>
        <end position="113"/>
    </location>
</feature>
<dbReference type="EMBL" id="JARK01001348">
    <property type="protein sequence ID" value="EYC25101.1"/>
    <property type="molecule type" value="Genomic_DNA"/>
</dbReference>
<feature type="compositionally biased region" description="Polar residues" evidence="2">
    <location>
        <begin position="138"/>
        <end position="157"/>
    </location>
</feature>
<dbReference type="Proteomes" id="UP000024635">
    <property type="component" value="Unassembled WGS sequence"/>
</dbReference>